<dbReference type="Proteomes" id="UP000199701">
    <property type="component" value="Unassembled WGS sequence"/>
</dbReference>
<dbReference type="SUPFAM" id="SSF141072">
    <property type="entry name" value="CalX-like"/>
    <property type="match status" value="1"/>
</dbReference>
<dbReference type="GO" id="GO:0007154">
    <property type="term" value="P:cell communication"/>
    <property type="evidence" value="ECO:0007669"/>
    <property type="project" value="InterPro"/>
</dbReference>
<evidence type="ECO:0000313" key="8">
    <source>
        <dbReference type="EMBL" id="SEW33663.1"/>
    </source>
</evidence>
<feature type="compositionally biased region" description="Basic and acidic residues" evidence="5">
    <location>
        <begin position="87"/>
        <end position="104"/>
    </location>
</feature>
<feature type="domain" description="Calx-beta" evidence="7">
    <location>
        <begin position="2730"/>
        <end position="2786"/>
    </location>
</feature>
<keyword evidence="4" id="KW-0106">Calcium</keyword>
<protein>
    <submittedName>
        <fullName evidence="8">Listeria/Bacterioides repeat-containing protein</fullName>
    </submittedName>
</protein>
<feature type="transmembrane region" description="Helical" evidence="6">
    <location>
        <begin position="46"/>
        <end position="67"/>
    </location>
</feature>
<dbReference type="GO" id="GO:0030313">
    <property type="term" value="C:cell envelope"/>
    <property type="evidence" value="ECO:0007669"/>
    <property type="project" value="UniProtKB-SubCell"/>
</dbReference>
<feature type="compositionally biased region" description="Low complexity" evidence="5">
    <location>
        <begin position="105"/>
        <end position="117"/>
    </location>
</feature>
<dbReference type="Pfam" id="PF09479">
    <property type="entry name" value="Flg_new"/>
    <property type="match status" value="18"/>
</dbReference>
<organism evidence="8 9">
    <name type="scientific">[Clostridium] fimetarium</name>
    <dbReference type="NCBI Taxonomy" id="99656"/>
    <lineage>
        <taxon>Bacteria</taxon>
        <taxon>Bacillati</taxon>
        <taxon>Bacillota</taxon>
        <taxon>Clostridia</taxon>
        <taxon>Lachnospirales</taxon>
        <taxon>Lachnospiraceae</taxon>
    </lineage>
</organism>
<dbReference type="GO" id="GO:0016020">
    <property type="term" value="C:membrane"/>
    <property type="evidence" value="ECO:0007669"/>
    <property type="project" value="InterPro"/>
</dbReference>
<evidence type="ECO:0000256" key="1">
    <source>
        <dbReference type="ARBA" id="ARBA00004196"/>
    </source>
</evidence>
<sequence>MIRRLSFKYRKIGGYEHFLLAESCDKYEENLRMKKLMLKIMGMKKWMLYAAISICIVVSVSVAVMIVKPWKDNSLPANTQKDNTVQVDKENKDDKDDKDSKDDNSNPSNNSALSDDASISNDLRQLDNVGGSNNLGTPDNSIRLSSLTFTLRFESNGGSTIEDRLVRGETKLEDLPIPYKSGTIFMGWYYDVALKNRVSHNDQIKSDITLYAKYAEAASLAELETPRFATMLDQATSFSFVVFAPAGMSAEQVKLALITKNVTNPKQTDFIEVTGSNGFFTVSAKGGKFESGATYKFSLDDESLSYEGFGTSVRDYNFTTAKAEVLNLGLNDSIIYIATEDVSNMTLDGEGVSSLSIPLATTDLGTIDYKSGTFTYDKAALAIGNNIAIYKGLRPDLRGLNDTSSEGEVAYIKVTEVNGTTYNYKNAEAEEILFTPDVFPINNTADMDGDQNNHSVTVVKSSMDFSNGAYASVGLDEKTTIDVGDYIVFYSGQFDSPTGSATYSKISTVRNEGENIIITYVDATIDEVVATMDVYDTEGVNGDTLLEGVSKESLEADIEQQASTSGFAEEAAKYLAALTLETDAFTQMDGDFDLDSYNIELSDGTPLTKDQVQLMDGKKVEVELTELKATISTDLKHFEGLSGLRCTLKVVVEIKISTGEESEIVIAITGYFEQEVRIATNCSGAAIWKWWGIFPYIDEYQLNATIDLYDYTGISIEATIATKEKSEEYEFDTSDVGQNIAKQLKALIDAKDKYVGDGEDTVTDGLCDKYAAMLENESDWVELFSKEIFSKSGNIGPFGVIAYEIDFKFVVTANMNITIGCDFYYENAKRYNYSIGVFGKTCTNETIDLVEEHYEFTFYVMGTMGLRAGVKFEFKVGVFSTKLASVGISAEVGAYVRVWGYFYYELSYTASTGKHSKWSGALLFELGIYLEIKFEAQAFSGTFSYNPTLYENEWPLWSAGSRENVQAFAELEDDDPEIALKKHLRTAVVPDDYFKMSYLDLKTGDVDEKSYDDEKCFNIEITNSAFSYDTASNIMKMVPDGDQVEVGQMVITWINAPLAFTSEPIQRTIDLYWDNYNDGYAIVFNSNGGSAVPTIMKSFNAEIIPPTNPNKTGYDFGGWYRDAALTQAYSIPATMPDSDVEVFAKWNPRSDTKYTVEHYQQNLNNNIYTLVDTDSLQGKTDSKVKPATKSYEGFTAPSLYDLTILPDGSAVQKYYYSRNSYTLTFEQNIENGQSDWVYNLKYGANITVPKLTAIGYEFTGWNLAVAEAMLAKNLVYTAQWAAGKDTPYLIEHYIQNTNEDSYTLQTAEYRSGETNTIITLNNLKVSAEGIMYQQGSVKGKLTQTATISKDGKLVVKLYYLRNSYKANTQVENGVNDSVDYRYEAVIGEPAIPSRVGYTFSGWYKDILRTTPFVFGNAIMPASDIIIYGKLIPKVDTTYQVEHYVEQTNGSFMLQDMDNLAGTTDTSVILSDLIKKDLLVTGGISFKEGKVGSEVATTATISGDGKLVIKLYYQRENHSLTFKQNNGKEDIVSLMKYAATVTAPTGLTKTGYSFNGWDSTLAVNMSNVDMIYTAQWASKTDTAYVIHHIRQSLDGTYPASGLLVETENKTGITDANTTAAAKNYEGFTSNIFVQTKIAADGSTVVEIRYSRNRYTVTWKTDETTYSSTDFKYGETITPPVVNPIKTGYNFYTWNGFGEGAIMPTNGLTYSAQWTAATNTAYTVKYLNEELDGSYIVESTEIKYGTTNANTAAVAKVYTGFIVGTVTQSAIAADGSTVVEIRYSRNSYTVTWMSDSDTFKSETLKYKESIIVPATNPTKFGYDFKGWGAIALTMPANNISYSAIWEGKKHVVTFAYNDGTENSEAISQTYGSNYVLPESTPIRAGYAMNGWYTIALGGNEVDGNTIMRINLAHKLYAQWVVGTNTKYVVKHYQQNVEDNEYTQILEDAQSLNGVTDANTNAVVKIYSGFTAQSFSQLVINGDGSTVVEIYYNRNPYTLTFIPDNGSQNIVSTVTYGAKITDPVSPEKIGYTFGGWGTVASSMPASNVSYAAIWTANTYTVTFDVNGGVLSNNSKVVTYDSTYGELPDPTRTGYTFGGWYTTKSDGSNIVANTTVVITNDQTLFAHWTANTYTVTLDVNGGDVLADDSKSVTYDSTYGILPEVSRTGYTFSGWYTAISGGNKIVETDQVSIIAGQRLYARWTANEYAIAFNGNNATSGSMNNQGMAYDLNENLNLNTFARTGYRFVGWATTSEGAVVYSDGISVLNLTATNNGTVTLFAQWTIESYSITFNSNGGSSVLAIIGRYYNAAISAPSAPTRSAYEFGGWYTDSSFETLYIFDLMPANSFQLYAKWTALNYGIHYELNSGTNHANNSSIYSIESANITLGSPTRSDYTFEGWYTEGTFVNKVEGTAIANGSTGEKTFYAKWTAVVYTINYSNLSGAGNTNSATYTVESDITVVAPSNRTGYTFGGWYDNASYNGAIITSIAMGSSGNKNLYAKWSTISYSINYVLNSGINDNGNLSSYNIESTAITLANPTRTAYNFDGWYTDSSFINKVTGVAISSGNTGDKTFYAKWTPVNYSIQYQLNGGTGGKGNPNSYTIQSSTISFEAPTRSGYIFAGWFDNSSFTGSSVGTLSNGSMENKTYYAKWTVITYTITYNLNGGTNGVNPTTYTVESATIALQNPTKGVDDVFAGWYTNSSFTGTAVTHITNGNTGNVDLYAKWINYGSFTVSNNGNNTFTITRAGGTDGAQIVYFKTQNGSAISGTQFASANGIVTFAQGETTKTITITEYSVTSQYGSSIATSYSNADRVYFFDIYKVDGGGKLDSGIRATRTMAKNSNYTIDATYLNDYRQIASVNSKNQQIYENAGGSYAGTVSIGLSSPVLNNSAFSSNLQGYIEQTASGMKVKLVNFTGKDDGWRMYRFVLFNTIVGNVSFSSNKGTNVPNLPTNTKCALVYGITADQNNTDNYSVQLAGNAGSIAASGTSNGVSINSVLWASGQDTGAYVLYDMSETCGITVGAYNSATQNSSWWFDSASLSVCPKDVKEPSLVAVAPMASTTFTNGDKVVVSLVFDEIVNSADNVSITTPLSGSAFTLVGGLGTNVLYFEGTVTNNGCSTPTTSGITIHNSANIKDMCN</sequence>
<comment type="subcellular location">
    <subcellularLocation>
        <location evidence="1">Cell envelope</location>
    </subcellularLocation>
</comment>
<proteinExistence type="predicted"/>
<dbReference type="InterPro" id="IPR042229">
    <property type="entry name" value="Listeria/Bacterioides_rpt_sf"/>
</dbReference>
<keyword evidence="6" id="KW-0812">Transmembrane</keyword>
<dbReference type="Pfam" id="PF03160">
    <property type="entry name" value="Calx-beta"/>
    <property type="match status" value="1"/>
</dbReference>
<evidence type="ECO:0000313" key="9">
    <source>
        <dbReference type="Proteomes" id="UP000199701"/>
    </source>
</evidence>
<dbReference type="Gene3D" id="2.60.40.4270">
    <property type="entry name" value="Listeria-Bacteroides repeat domain"/>
    <property type="match status" value="14"/>
</dbReference>
<evidence type="ECO:0000256" key="6">
    <source>
        <dbReference type="SAM" id="Phobius"/>
    </source>
</evidence>
<dbReference type="InterPro" id="IPR003644">
    <property type="entry name" value="Calx_beta"/>
</dbReference>
<gene>
    <name evidence="8" type="ORF">SAMN05421659_110145</name>
</gene>
<evidence type="ECO:0000256" key="2">
    <source>
        <dbReference type="ARBA" id="ARBA00022729"/>
    </source>
</evidence>
<evidence type="ECO:0000256" key="4">
    <source>
        <dbReference type="ARBA" id="ARBA00022837"/>
    </source>
</evidence>
<keyword evidence="2" id="KW-0732">Signal</keyword>
<keyword evidence="3" id="KW-0677">Repeat</keyword>
<accession>A0A1I0R1V3</accession>
<name>A0A1I0R1V3_9FIRM</name>
<keyword evidence="6" id="KW-1133">Transmembrane helix</keyword>
<evidence type="ECO:0000256" key="3">
    <source>
        <dbReference type="ARBA" id="ARBA00022737"/>
    </source>
</evidence>
<feature type="region of interest" description="Disordered" evidence="5">
    <location>
        <begin position="75"/>
        <end position="117"/>
    </location>
</feature>
<dbReference type="Gene3D" id="2.60.40.2030">
    <property type="match status" value="1"/>
</dbReference>
<keyword evidence="6" id="KW-0472">Membrane</keyword>
<evidence type="ECO:0000259" key="7">
    <source>
        <dbReference type="Pfam" id="PF03160"/>
    </source>
</evidence>
<keyword evidence="9" id="KW-1185">Reference proteome</keyword>
<feature type="compositionally biased region" description="Polar residues" evidence="5">
    <location>
        <begin position="75"/>
        <end position="86"/>
    </location>
</feature>
<reference evidence="8 9" key="1">
    <citation type="submission" date="2016-10" db="EMBL/GenBank/DDBJ databases">
        <authorList>
            <person name="de Groot N.N."/>
        </authorList>
    </citation>
    <scope>NUCLEOTIDE SEQUENCE [LARGE SCALE GENOMIC DNA]</scope>
    <source>
        <strain evidence="8 9">DSM 9179</strain>
    </source>
</reference>
<dbReference type="InterPro" id="IPR038081">
    <property type="entry name" value="CalX-like_sf"/>
</dbReference>
<dbReference type="STRING" id="99656.SAMN05421659_110145"/>
<evidence type="ECO:0000256" key="5">
    <source>
        <dbReference type="SAM" id="MobiDB-lite"/>
    </source>
</evidence>
<dbReference type="EMBL" id="FOJI01000010">
    <property type="protein sequence ID" value="SEW33663.1"/>
    <property type="molecule type" value="Genomic_DNA"/>
</dbReference>
<dbReference type="NCBIfam" id="TIGR02543">
    <property type="entry name" value="List_Bact_rpt"/>
    <property type="match status" value="8"/>
</dbReference>
<dbReference type="InterPro" id="IPR013378">
    <property type="entry name" value="InlB-like_B-rpt"/>
</dbReference>